<feature type="active site" evidence="11">
    <location>
        <position position="342"/>
    </location>
</feature>
<dbReference type="FunFam" id="3.50.30.20:FF:000001">
    <property type="entry name" value="Carbamoyl-phosphate synthase small chain"/>
    <property type="match status" value="1"/>
</dbReference>
<evidence type="ECO:0000256" key="4">
    <source>
        <dbReference type="ARBA" id="ARBA00022598"/>
    </source>
</evidence>
<dbReference type="Gene3D" id="3.50.30.20">
    <property type="entry name" value="Carbamoyl-phosphate synthase small subunit, N-terminal domain"/>
    <property type="match status" value="1"/>
</dbReference>
<feature type="binding site" evidence="11">
    <location>
        <position position="222"/>
    </location>
    <ligand>
        <name>L-glutamine</name>
        <dbReference type="ChEBI" id="CHEBI:58359"/>
    </ligand>
</feature>
<evidence type="ECO:0000313" key="14">
    <source>
        <dbReference type="Proteomes" id="UP000665020"/>
    </source>
</evidence>
<evidence type="ECO:0000256" key="5">
    <source>
        <dbReference type="ARBA" id="ARBA00022741"/>
    </source>
</evidence>
<keyword evidence="11" id="KW-0055">Arginine biosynthesis</keyword>
<feature type="binding site" evidence="11">
    <location>
        <position position="291"/>
    </location>
    <ligand>
        <name>L-glutamine</name>
        <dbReference type="ChEBI" id="CHEBI:58359"/>
    </ligand>
</feature>
<evidence type="ECO:0000313" key="13">
    <source>
        <dbReference type="EMBL" id="QTL98636.1"/>
    </source>
</evidence>
<dbReference type="UniPathway" id="UPA00070">
    <property type="reaction ID" value="UER00115"/>
</dbReference>
<dbReference type="UniPathway" id="UPA00068">
    <property type="reaction ID" value="UER00171"/>
</dbReference>
<dbReference type="PRINTS" id="PR00096">
    <property type="entry name" value="GATASE"/>
</dbReference>
<evidence type="ECO:0000256" key="1">
    <source>
        <dbReference type="ARBA" id="ARBA00004812"/>
    </source>
</evidence>
<gene>
    <name evidence="11 13" type="primary">carA</name>
    <name evidence="13" type="ORF">GM661_12025</name>
</gene>
<organism evidence="13 14">
    <name type="scientific">Iocasia fonsfrigidae</name>
    <dbReference type="NCBI Taxonomy" id="2682810"/>
    <lineage>
        <taxon>Bacteria</taxon>
        <taxon>Bacillati</taxon>
        <taxon>Bacillota</taxon>
        <taxon>Clostridia</taxon>
        <taxon>Halanaerobiales</taxon>
        <taxon>Halanaerobiaceae</taxon>
        <taxon>Iocasia</taxon>
    </lineage>
</organism>
<dbReference type="SUPFAM" id="SSF52317">
    <property type="entry name" value="Class I glutamine amidotransferase-like"/>
    <property type="match status" value="1"/>
</dbReference>
<dbReference type="HAMAP" id="MF_01209">
    <property type="entry name" value="CPSase_S_chain"/>
    <property type="match status" value="1"/>
</dbReference>
<dbReference type="GO" id="GO:0004088">
    <property type="term" value="F:carbamoyl-phosphate synthase (glutamine-hydrolyzing) activity"/>
    <property type="evidence" value="ECO:0007669"/>
    <property type="project" value="UniProtKB-UniRule"/>
</dbReference>
<dbReference type="GO" id="GO:0044205">
    <property type="term" value="P:'de novo' UMP biosynthetic process"/>
    <property type="evidence" value="ECO:0007669"/>
    <property type="project" value="UniProtKB-UniRule"/>
</dbReference>
<keyword evidence="11" id="KW-0028">Amino-acid biosynthesis</keyword>
<keyword evidence="8 11" id="KW-0665">Pyrimidine biosynthesis</keyword>
<dbReference type="PRINTS" id="PR00097">
    <property type="entry name" value="ANTSNTHASEII"/>
</dbReference>
<dbReference type="PRINTS" id="PR00099">
    <property type="entry name" value="CPSGATASE"/>
</dbReference>
<dbReference type="CDD" id="cd01744">
    <property type="entry name" value="GATase1_CPSase"/>
    <property type="match status" value="1"/>
</dbReference>
<comment type="subunit">
    <text evidence="11">Composed of two chains; the small (or glutamine) chain promotes the hydrolysis of glutamine to ammonia, which is used by the large (or ammonia) chain to synthesize carbamoyl phosphate. Tetramer of heterodimers (alpha,beta)4.</text>
</comment>
<dbReference type="InterPro" id="IPR050472">
    <property type="entry name" value="Anth_synth/Amidotransfase"/>
</dbReference>
<evidence type="ECO:0000256" key="9">
    <source>
        <dbReference type="ARBA" id="ARBA00048816"/>
    </source>
</evidence>
<name>A0A8A7KA44_9FIRM</name>
<keyword evidence="5 11" id="KW-0547">Nucleotide-binding</keyword>
<evidence type="ECO:0000256" key="6">
    <source>
        <dbReference type="ARBA" id="ARBA00022840"/>
    </source>
</evidence>
<dbReference type="PANTHER" id="PTHR43418">
    <property type="entry name" value="MULTIFUNCTIONAL TRYPTOPHAN BIOSYNTHESIS PROTEIN-RELATED"/>
    <property type="match status" value="1"/>
</dbReference>
<dbReference type="GO" id="GO:0006526">
    <property type="term" value="P:L-arginine biosynthetic process"/>
    <property type="evidence" value="ECO:0007669"/>
    <property type="project" value="UniProtKB-UniRule"/>
</dbReference>
<evidence type="ECO:0000256" key="3">
    <source>
        <dbReference type="ARBA" id="ARBA00007800"/>
    </source>
</evidence>
<dbReference type="EMBL" id="CP046640">
    <property type="protein sequence ID" value="QTL98636.1"/>
    <property type="molecule type" value="Genomic_DNA"/>
</dbReference>
<dbReference type="InterPro" id="IPR002474">
    <property type="entry name" value="CarbamoylP_synth_ssu_N"/>
</dbReference>
<feature type="binding site" evidence="11">
    <location>
        <position position="293"/>
    </location>
    <ligand>
        <name>L-glutamine</name>
        <dbReference type="ChEBI" id="CHEBI:58359"/>
    </ligand>
</feature>
<accession>A0A8A7KA44</accession>
<feature type="binding site" evidence="11">
    <location>
        <position position="250"/>
    </location>
    <ligand>
        <name>L-glutamine</name>
        <dbReference type="ChEBI" id="CHEBI:58359"/>
    </ligand>
</feature>
<dbReference type="KEGG" id="ifn:GM661_12025"/>
<evidence type="ECO:0000256" key="2">
    <source>
        <dbReference type="ARBA" id="ARBA00005077"/>
    </source>
</evidence>
<evidence type="ECO:0000256" key="11">
    <source>
        <dbReference type="HAMAP-Rule" id="MF_01209"/>
    </source>
</evidence>
<dbReference type="Pfam" id="PF00117">
    <property type="entry name" value="GATase"/>
    <property type="match status" value="1"/>
</dbReference>
<evidence type="ECO:0000256" key="8">
    <source>
        <dbReference type="ARBA" id="ARBA00022975"/>
    </source>
</evidence>
<feature type="binding site" evidence="11">
    <location>
        <position position="224"/>
    </location>
    <ligand>
        <name>L-glutamine</name>
        <dbReference type="ChEBI" id="CHEBI:58359"/>
    </ligand>
</feature>
<feature type="binding site" evidence="11">
    <location>
        <position position="294"/>
    </location>
    <ligand>
        <name>L-glutamine</name>
        <dbReference type="ChEBI" id="CHEBI:58359"/>
    </ligand>
</feature>
<dbReference type="GO" id="GO:0006207">
    <property type="term" value="P:'de novo' pyrimidine nucleobase biosynthetic process"/>
    <property type="evidence" value="ECO:0007669"/>
    <property type="project" value="InterPro"/>
</dbReference>
<dbReference type="Pfam" id="PF00988">
    <property type="entry name" value="CPSase_sm_chain"/>
    <property type="match status" value="1"/>
</dbReference>
<evidence type="ECO:0000256" key="10">
    <source>
        <dbReference type="ARBA" id="ARBA00049285"/>
    </source>
</evidence>
<feature type="region of interest" description="CPSase" evidence="11">
    <location>
        <begin position="1"/>
        <end position="173"/>
    </location>
</feature>
<dbReference type="InterPro" id="IPR017926">
    <property type="entry name" value="GATASE"/>
</dbReference>
<feature type="active site" description="Nucleophile" evidence="11">
    <location>
        <position position="249"/>
    </location>
</feature>
<dbReference type="PANTHER" id="PTHR43418:SF7">
    <property type="entry name" value="CARBAMOYL-PHOSPHATE SYNTHASE SMALL CHAIN"/>
    <property type="match status" value="1"/>
</dbReference>
<dbReference type="AlphaFoldDB" id="A0A8A7KA44"/>
<keyword evidence="6 11" id="KW-0067">ATP-binding</keyword>
<comment type="pathway">
    <text evidence="2 11">Amino-acid biosynthesis; L-arginine biosynthesis; carbamoyl phosphate from bicarbonate: step 1/1.</text>
</comment>
<sequence>MKAILVLEDGFTLEGRTFVGSGEIKGEVVFNTSMTGYQEIITDPSYKGQMVVMTYPLIGNYGINIHDNESKHPQVEAFIVKEYCEYPHNWQSEGSLKNYLEKHNIIGIEGIDTRALTRHIRQDGAMKGIISTIDNDINSLNKKVNNYAGLVGKDMVKYVSCKKEYQWNKQGKYHVVAIDYGIKHSILKMLEENNCQITVVPASTSAESILEKNPNGIFLSNGPGDPAAVPYAVKETKKLLGKKPIFGICFGQQILGQALGLSTYKLKFGHRGGNHPVKNLLNNHVEISTQNHGFCVELPDKNEREKMGGYIKDLEITHINLNDNTLEGFRHPELNCFSIQYHPEASPGPHDSHYLFKDFIKLMSDIQ</sequence>
<dbReference type="PROSITE" id="PS51273">
    <property type="entry name" value="GATASE_TYPE_1"/>
    <property type="match status" value="1"/>
</dbReference>
<feature type="active site" evidence="11">
    <location>
        <position position="344"/>
    </location>
</feature>
<dbReference type="EC" id="6.3.5.5" evidence="11"/>
<feature type="domain" description="Carbamoyl-phosphate synthase small subunit N-terminal" evidence="12">
    <location>
        <begin position="1"/>
        <end position="131"/>
    </location>
</feature>
<dbReference type="NCBIfam" id="NF009475">
    <property type="entry name" value="PRK12838.1"/>
    <property type="match status" value="1"/>
</dbReference>
<comment type="function">
    <text evidence="11">Small subunit of the glutamine-dependent carbamoyl phosphate synthetase (CPSase). CPSase catalyzes the formation of carbamoyl phosphate from the ammonia moiety of glutamine, carbonate, and phosphate donated by ATP, constituting the first step of 2 biosynthetic pathways, one leading to arginine and/or urea and the other to pyrimidine nucleotides. The small subunit (glutamine amidotransferase) binds and cleaves glutamine to supply the large subunit with the substrate ammonia.</text>
</comment>
<keyword evidence="7 11" id="KW-0315">Glutamine amidotransferase</keyword>
<dbReference type="NCBIfam" id="TIGR01368">
    <property type="entry name" value="CPSaseIIsmall"/>
    <property type="match status" value="1"/>
</dbReference>
<keyword evidence="4 11" id="KW-0436">Ligase</keyword>
<dbReference type="InterPro" id="IPR029062">
    <property type="entry name" value="Class_I_gatase-like"/>
</dbReference>
<feature type="binding site" evidence="11">
    <location>
        <position position="253"/>
    </location>
    <ligand>
        <name>L-glutamine</name>
        <dbReference type="ChEBI" id="CHEBI:58359"/>
    </ligand>
</feature>
<dbReference type="Gene3D" id="3.40.50.880">
    <property type="match status" value="1"/>
</dbReference>
<dbReference type="GO" id="GO:0005524">
    <property type="term" value="F:ATP binding"/>
    <property type="evidence" value="ECO:0007669"/>
    <property type="project" value="UniProtKB-UniRule"/>
</dbReference>
<dbReference type="SMART" id="SM01097">
    <property type="entry name" value="CPSase_sm_chain"/>
    <property type="match status" value="1"/>
</dbReference>
<evidence type="ECO:0000256" key="7">
    <source>
        <dbReference type="ARBA" id="ARBA00022962"/>
    </source>
</evidence>
<dbReference type="InterPro" id="IPR006274">
    <property type="entry name" value="CarbamoylP_synth_ssu"/>
</dbReference>
<dbReference type="InterPro" id="IPR036480">
    <property type="entry name" value="CarbP_synth_ssu_N_sf"/>
</dbReference>
<feature type="binding site" evidence="11">
    <location>
        <position position="45"/>
    </location>
    <ligand>
        <name>L-glutamine</name>
        <dbReference type="ChEBI" id="CHEBI:58359"/>
    </ligand>
</feature>
<comment type="pathway">
    <text evidence="1 11">Pyrimidine metabolism; UMP biosynthesis via de novo pathway; (S)-dihydroorotate from bicarbonate: step 1/3.</text>
</comment>
<protein>
    <recommendedName>
        <fullName evidence="11">Carbamoyl phosphate synthase small chain</fullName>
        <ecNumber evidence="11">6.3.5.5</ecNumber>
    </recommendedName>
    <alternativeName>
        <fullName evidence="11">Carbamoyl phosphate synthetase glutamine chain</fullName>
    </alternativeName>
</protein>
<dbReference type="GO" id="GO:0006541">
    <property type="term" value="P:glutamine metabolic process"/>
    <property type="evidence" value="ECO:0007669"/>
    <property type="project" value="InterPro"/>
</dbReference>
<evidence type="ECO:0000259" key="12">
    <source>
        <dbReference type="SMART" id="SM01097"/>
    </source>
</evidence>
<dbReference type="Proteomes" id="UP000665020">
    <property type="component" value="Chromosome"/>
</dbReference>
<dbReference type="SUPFAM" id="SSF52021">
    <property type="entry name" value="Carbamoyl phosphate synthetase, small subunit N-terminal domain"/>
    <property type="match status" value="1"/>
</dbReference>
<comment type="catalytic activity">
    <reaction evidence="9 11">
        <text>hydrogencarbonate + L-glutamine + 2 ATP + H2O = carbamoyl phosphate + L-glutamate + 2 ADP + phosphate + 2 H(+)</text>
        <dbReference type="Rhea" id="RHEA:18633"/>
        <dbReference type="ChEBI" id="CHEBI:15377"/>
        <dbReference type="ChEBI" id="CHEBI:15378"/>
        <dbReference type="ChEBI" id="CHEBI:17544"/>
        <dbReference type="ChEBI" id="CHEBI:29985"/>
        <dbReference type="ChEBI" id="CHEBI:30616"/>
        <dbReference type="ChEBI" id="CHEBI:43474"/>
        <dbReference type="ChEBI" id="CHEBI:58228"/>
        <dbReference type="ChEBI" id="CHEBI:58359"/>
        <dbReference type="ChEBI" id="CHEBI:456216"/>
        <dbReference type="EC" id="6.3.5.5"/>
    </reaction>
</comment>
<comment type="catalytic activity">
    <reaction evidence="10 11">
        <text>L-glutamine + H2O = L-glutamate + NH4(+)</text>
        <dbReference type="Rhea" id="RHEA:15889"/>
        <dbReference type="ChEBI" id="CHEBI:15377"/>
        <dbReference type="ChEBI" id="CHEBI:28938"/>
        <dbReference type="ChEBI" id="CHEBI:29985"/>
        <dbReference type="ChEBI" id="CHEBI:58359"/>
    </reaction>
</comment>
<proteinExistence type="inferred from homology"/>
<keyword evidence="14" id="KW-1185">Reference proteome</keyword>
<reference evidence="13" key="1">
    <citation type="submission" date="2019-12" db="EMBL/GenBank/DDBJ databases">
        <authorList>
            <person name="zhang j."/>
            <person name="sun C.M."/>
        </authorList>
    </citation>
    <scope>NUCLEOTIDE SEQUENCE</scope>
    <source>
        <strain evidence="13">NS-1</strain>
    </source>
</reference>
<dbReference type="InterPro" id="IPR035686">
    <property type="entry name" value="CPSase_GATase1"/>
</dbReference>
<comment type="similarity">
    <text evidence="3 11">Belongs to the CarA family.</text>
</comment>